<evidence type="ECO:0000256" key="2">
    <source>
        <dbReference type="ARBA" id="ARBA00022801"/>
    </source>
</evidence>
<dbReference type="SUPFAM" id="SSF56601">
    <property type="entry name" value="beta-lactamase/transpeptidase-like"/>
    <property type="match status" value="1"/>
</dbReference>
<evidence type="ECO:0000259" key="3">
    <source>
        <dbReference type="Pfam" id="PF00144"/>
    </source>
</evidence>
<sequence>MTPSFEEKFEQAVKDGVFPGAILMARDKSGKLDFTKSFGKTSIGASARPLEPNSILFLASMTKLLTCIAAMQLIERDLIALETDVSSYLPELAAQPILHGFDSDNNPILTERKNTIKFVHLLTHSAGTAYDKMVPILDKYRQHINDNPEERTTMKTKCVYPLLFEPGTYWSYGTGIDWAGKVIEAVTKQSLQQYMDANIFAPLNISRIKFSPYLDEEMRSQAATIALRIPSGDLVNLPKEKNIDWKDAECFGGHGGYADLTDYFKVLSSLLLDDEVLLSKSSTSIFFSPQLTPQSHTAINKVFTQPEIMALFIGKFPTSTTYDWGVGGVLVDSENDDHRGRGTLIWSGMPNNFWWVDREKGVCGLFGTQVYPPGDGKVGEMIELFEREVYGKVGAGGEGGAKL</sequence>
<dbReference type="Gene3D" id="3.40.710.10">
    <property type="entry name" value="DD-peptidase/beta-lactamase superfamily"/>
    <property type="match status" value="1"/>
</dbReference>
<gene>
    <name evidence="4" type="ORF">M436DRAFT_48022</name>
</gene>
<dbReference type="OrthoDB" id="428260at2759"/>
<dbReference type="STRING" id="1043004.A0A074WSG7"/>
<evidence type="ECO:0000256" key="1">
    <source>
        <dbReference type="ARBA" id="ARBA00009009"/>
    </source>
</evidence>
<dbReference type="InterPro" id="IPR001466">
    <property type="entry name" value="Beta-lactam-related"/>
</dbReference>
<keyword evidence="2" id="KW-0378">Hydrolase</keyword>
<dbReference type="InterPro" id="IPR050789">
    <property type="entry name" value="Diverse_Enzym_Activities"/>
</dbReference>
<organism evidence="4 5">
    <name type="scientific">Aureobasidium namibiae CBS 147.97</name>
    <dbReference type="NCBI Taxonomy" id="1043004"/>
    <lineage>
        <taxon>Eukaryota</taxon>
        <taxon>Fungi</taxon>
        <taxon>Dikarya</taxon>
        <taxon>Ascomycota</taxon>
        <taxon>Pezizomycotina</taxon>
        <taxon>Dothideomycetes</taxon>
        <taxon>Dothideomycetidae</taxon>
        <taxon>Dothideales</taxon>
        <taxon>Saccotheciaceae</taxon>
        <taxon>Aureobasidium</taxon>
    </lineage>
</organism>
<name>A0A074WSG7_9PEZI</name>
<dbReference type="AlphaFoldDB" id="A0A074WSG7"/>
<feature type="domain" description="Beta-lactamase-related" evidence="3">
    <location>
        <begin position="5"/>
        <end position="369"/>
    </location>
</feature>
<reference evidence="4 5" key="1">
    <citation type="journal article" date="2014" name="BMC Genomics">
        <title>Genome sequencing of four Aureobasidium pullulans varieties: biotechnological potential, stress tolerance, and description of new species.</title>
        <authorList>
            <person name="Gostin Ar C."/>
            <person name="Ohm R.A."/>
            <person name="Kogej T."/>
            <person name="Sonjak S."/>
            <person name="Turk M."/>
            <person name="Zajc J."/>
            <person name="Zalar P."/>
            <person name="Grube M."/>
            <person name="Sun H."/>
            <person name="Han J."/>
            <person name="Sharma A."/>
            <person name="Chiniquy J."/>
            <person name="Ngan C.Y."/>
            <person name="Lipzen A."/>
            <person name="Barry K."/>
            <person name="Grigoriev I.V."/>
            <person name="Gunde-Cimerman N."/>
        </authorList>
    </citation>
    <scope>NUCLEOTIDE SEQUENCE [LARGE SCALE GENOMIC DNA]</scope>
    <source>
        <strain evidence="4 5">CBS 147.97</strain>
    </source>
</reference>
<keyword evidence="5" id="KW-1185">Reference proteome</keyword>
<dbReference type="PANTHER" id="PTHR43283:SF17">
    <property type="entry name" value="(LOVD), PUTATIVE (AFU_ORTHOLOGUE AFUA_5G00920)-RELATED"/>
    <property type="match status" value="1"/>
</dbReference>
<dbReference type="InterPro" id="IPR012338">
    <property type="entry name" value="Beta-lactam/transpept-like"/>
</dbReference>
<dbReference type="GO" id="GO:0016787">
    <property type="term" value="F:hydrolase activity"/>
    <property type="evidence" value="ECO:0007669"/>
    <property type="project" value="UniProtKB-KW"/>
</dbReference>
<dbReference type="RefSeq" id="XP_013426517.1">
    <property type="nucleotide sequence ID" value="XM_013571063.1"/>
</dbReference>
<accession>A0A074WSG7</accession>
<dbReference type="Pfam" id="PF00144">
    <property type="entry name" value="Beta-lactamase"/>
    <property type="match status" value="1"/>
</dbReference>
<evidence type="ECO:0000313" key="4">
    <source>
        <dbReference type="EMBL" id="KEQ72682.1"/>
    </source>
</evidence>
<comment type="similarity">
    <text evidence="1">Belongs to the class-A beta-lactamase family.</text>
</comment>
<proteinExistence type="inferred from homology"/>
<evidence type="ECO:0000313" key="5">
    <source>
        <dbReference type="Proteomes" id="UP000027730"/>
    </source>
</evidence>
<dbReference type="EMBL" id="KL584711">
    <property type="protein sequence ID" value="KEQ72682.1"/>
    <property type="molecule type" value="Genomic_DNA"/>
</dbReference>
<protein>
    <submittedName>
        <fullName evidence="4">Beta-lactamase family protein</fullName>
    </submittedName>
</protein>
<dbReference type="HOGENOM" id="CLU_020027_11_1_1"/>
<dbReference type="PANTHER" id="PTHR43283">
    <property type="entry name" value="BETA-LACTAMASE-RELATED"/>
    <property type="match status" value="1"/>
</dbReference>
<dbReference type="GeneID" id="25410806"/>
<dbReference type="Proteomes" id="UP000027730">
    <property type="component" value="Unassembled WGS sequence"/>
</dbReference>